<dbReference type="InterPro" id="IPR029032">
    <property type="entry name" value="AhpD-like"/>
</dbReference>
<gene>
    <name evidence="2" type="ORF">LCGC14_1840530</name>
</gene>
<dbReference type="PANTHER" id="PTHR33930:SF2">
    <property type="entry name" value="BLR3452 PROTEIN"/>
    <property type="match status" value="1"/>
</dbReference>
<evidence type="ECO:0000313" key="2">
    <source>
        <dbReference type="EMBL" id="KKL96831.1"/>
    </source>
</evidence>
<organism evidence="2">
    <name type="scientific">marine sediment metagenome</name>
    <dbReference type="NCBI Taxonomy" id="412755"/>
    <lineage>
        <taxon>unclassified sequences</taxon>
        <taxon>metagenomes</taxon>
        <taxon>ecological metagenomes</taxon>
    </lineage>
</organism>
<dbReference type="NCBIfam" id="TIGR00778">
    <property type="entry name" value="ahpD_dom"/>
    <property type="match status" value="1"/>
</dbReference>
<dbReference type="GO" id="GO:0051920">
    <property type="term" value="F:peroxiredoxin activity"/>
    <property type="evidence" value="ECO:0007669"/>
    <property type="project" value="InterPro"/>
</dbReference>
<dbReference type="Gene3D" id="1.20.1290.10">
    <property type="entry name" value="AhpD-like"/>
    <property type="match status" value="1"/>
</dbReference>
<accession>A0A0F9H1K8</accession>
<feature type="domain" description="Carboxymuconolactone decarboxylase-like" evidence="1">
    <location>
        <begin position="31"/>
        <end position="98"/>
    </location>
</feature>
<evidence type="ECO:0000259" key="1">
    <source>
        <dbReference type="Pfam" id="PF02627"/>
    </source>
</evidence>
<name>A0A0F9H1K8_9ZZZZ</name>
<dbReference type="EMBL" id="LAZR01018325">
    <property type="protein sequence ID" value="KKL96831.1"/>
    <property type="molecule type" value="Genomic_DNA"/>
</dbReference>
<dbReference type="PANTHER" id="PTHR33930">
    <property type="entry name" value="ALKYL HYDROPEROXIDE REDUCTASE AHPD"/>
    <property type="match status" value="1"/>
</dbReference>
<reference evidence="2" key="1">
    <citation type="journal article" date="2015" name="Nature">
        <title>Complex archaea that bridge the gap between prokaryotes and eukaryotes.</title>
        <authorList>
            <person name="Spang A."/>
            <person name="Saw J.H."/>
            <person name="Jorgensen S.L."/>
            <person name="Zaremba-Niedzwiedzka K."/>
            <person name="Martijn J."/>
            <person name="Lind A.E."/>
            <person name="van Eijk R."/>
            <person name="Schleper C."/>
            <person name="Guy L."/>
            <person name="Ettema T.J."/>
        </authorList>
    </citation>
    <scope>NUCLEOTIDE SEQUENCE</scope>
</reference>
<dbReference type="AlphaFoldDB" id="A0A0F9H1K8"/>
<protein>
    <recommendedName>
        <fullName evidence="1">Carboxymuconolactone decarboxylase-like domain-containing protein</fullName>
    </recommendedName>
</protein>
<dbReference type="SUPFAM" id="SSF69118">
    <property type="entry name" value="AhpD-like"/>
    <property type="match status" value="1"/>
</dbReference>
<dbReference type="InterPro" id="IPR004675">
    <property type="entry name" value="AhpD_core"/>
</dbReference>
<dbReference type="InterPro" id="IPR003779">
    <property type="entry name" value="CMD-like"/>
</dbReference>
<dbReference type="Pfam" id="PF02627">
    <property type="entry name" value="CMD"/>
    <property type="match status" value="1"/>
</dbReference>
<comment type="caution">
    <text evidence="2">The sequence shown here is derived from an EMBL/GenBank/DDBJ whole genome shotgun (WGS) entry which is preliminary data.</text>
</comment>
<proteinExistence type="predicted"/>
<sequence>MIIDEKDIEKIEKIIRDRKVANEKFILKNSKVYKTFRDLNNQAFQTGSLTQMQKELIALGISVVINCESCMQHHIEKALKAGATEGQIIEALEVAIEMGVDLQQSQVDLH</sequence>